<evidence type="ECO:0000256" key="3">
    <source>
        <dbReference type="ARBA" id="ARBA00022679"/>
    </source>
</evidence>
<keyword evidence="2" id="KW-0028">Amino-acid biosynthesis</keyword>
<comment type="catalytic activity">
    <reaction evidence="5">
        <text>D-erythrose 4-phosphate + phosphoenolpyruvate + H2O = 7-phospho-2-dehydro-3-deoxy-D-arabino-heptonate + phosphate</text>
        <dbReference type="Rhea" id="RHEA:14717"/>
        <dbReference type="ChEBI" id="CHEBI:15377"/>
        <dbReference type="ChEBI" id="CHEBI:16897"/>
        <dbReference type="ChEBI" id="CHEBI:43474"/>
        <dbReference type="ChEBI" id="CHEBI:58394"/>
        <dbReference type="ChEBI" id="CHEBI:58702"/>
        <dbReference type="EC" id="2.5.1.54"/>
    </reaction>
</comment>
<dbReference type="EC" id="2.5.1.54" evidence="1"/>
<accession>A0AAN7JQK1</accession>
<evidence type="ECO:0000256" key="5">
    <source>
        <dbReference type="ARBA" id="ARBA00047508"/>
    </source>
</evidence>
<dbReference type="Proteomes" id="UP001345219">
    <property type="component" value="Chromosome 16"/>
</dbReference>
<evidence type="ECO:0000256" key="2">
    <source>
        <dbReference type="ARBA" id="ARBA00022605"/>
    </source>
</evidence>
<evidence type="ECO:0000313" key="7">
    <source>
        <dbReference type="Proteomes" id="UP001345219"/>
    </source>
</evidence>
<keyword evidence="7" id="KW-1185">Reference proteome</keyword>
<evidence type="ECO:0000313" key="6">
    <source>
        <dbReference type="EMBL" id="KAK4751795.1"/>
    </source>
</evidence>
<dbReference type="EMBL" id="JAXIOK010000016">
    <property type="protein sequence ID" value="KAK4751795.1"/>
    <property type="molecule type" value="Genomic_DNA"/>
</dbReference>
<dbReference type="PANTHER" id="PTHR21337">
    <property type="entry name" value="PHOSPHO-2-DEHYDRO-3-DEOXYHEPTONATE ALDOLASE 1, 2"/>
    <property type="match status" value="1"/>
</dbReference>
<dbReference type="InterPro" id="IPR002480">
    <property type="entry name" value="DAHP_synth_2"/>
</dbReference>
<dbReference type="GO" id="GO:0008652">
    <property type="term" value="P:amino acid biosynthetic process"/>
    <property type="evidence" value="ECO:0007669"/>
    <property type="project" value="UniProtKB-KW"/>
</dbReference>
<proteinExistence type="predicted"/>
<keyword evidence="3" id="KW-0808">Transferase</keyword>
<name>A0AAN7JQK1_9MYRT</name>
<comment type="caution">
    <text evidence="6">The sequence shown here is derived from an EMBL/GenBank/DDBJ whole genome shotgun (WGS) entry which is preliminary data.</text>
</comment>
<dbReference type="GO" id="GO:0003849">
    <property type="term" value="F:3-deoxy-7-phosphoheptulonate synthase activity"/>
    <property type="evidence" value="ECO:0007669"/>
    <property type="project" value="UniProtKB-EC"/>
</dbReference>
<dbReference type="SUPFAM" id="SSF51569">
    <property type="entry name" value="Aldolase"/>
    <property type="match status" value="1"/>
</dbReference>
<dbReference type="GO" id="GO:0009073">
    <property type="term" value="P:aromatic amino acid family biosynthetic process"/>
    <property type="evidence" value="ECO:0007669"/>
    <property type="project" value="UniProtKB-KW"/>
</dbReference>
<reference evidence="6 7" key="1">
    <citation type="journal article" date="2023" name="Hortic Res">
        <title>Pangenome of water caltrop reveals structural variations and asymmetric subgenome divergence after allopolyploidization.</title>
        <authorList>
            <person name="Zhang X."/>
            <person name="Chen Y."/>
            <person name="Wang L."/>
            <person name="Yuan Y."/>
            <person name="Fang M."/>
            <person name="Shi L."/>
            <person name="Lu R."/>
            <person name="Comes H.P."/>
            <person name="Ma Y."/>
            <person name="Chen Y."/>
            <person name="Huang G."/>
            <person name="Zhou Y."/>
            <person name="Zheng Z."/>
            <person name="Qiu Y."/>
        </authorList>
    </citation>
    <scope>NUCLEOTIDE SEQUENCE [LARGE SCALE GENOMIC DNA]</scope>
    <source>
        <tissue evidence="6">Roots</tissue>
    </source>
</reference>
<sequence length="66" mass="7484">MIRAYCQSAATLPAFVTGGYAAMHRELAHRVDEAPGFMAARLIVDHPIMQTIEFWTSHECLFLPYE</sequence>
<dbReference type="PANTHER" id="PTHR21337:SF0">
    <property type="entry name" value="PHOSPHO-2-DEHYDRO-3-DEOXYHEPTONATE ALDOLASE"/>
    <property type="match status" value="1"/>
</dbReference>
<gene>
    <name evidence="6" type="ORF">SAY87_020593</name>
</gene>
<dbReference type="AlphaFoldDB" id="A0AAN7JQK1"/>
<keyword evidence="4" id="KW-0057">Aromatic amino acid biosynthesis</keyword>
<protein>
    <recommendedName>
        <fullName evidence="1">3-deoxy-7-phosphoheptulonate synthase</fullName>
        <ecNumber evidence="1">2.5.1.54</ecNumber>
    </recommendedName>
</protein>
<evidence type="ECO:0000256" key="4">
    <source>
        <dbReference type="ARBA" id="ARBA00023141"/>
    </source>
</evidence>
<evidence type="ECO:0000256" key="1">
    <source>
        <dbReference type="ARBA" id="ARBA00012694"/>
    </source>
</evidence>
<organism evidence="6 7">
    <name type="scientific">Trapa incisa</name>
    <dbReference type="NCBI Taxonomy" id="236973"/>
    <lineage>
        <taxon>Eukaryota</taxon>
        <taxon>Viridiplantae</taxon>
        <taxon>Streptophyta</taxon>
        <taxon>Embryophyta</taxon>
        <taxon>Tracheophyta</taxon>
        <taxon>Spermatophyta</taxon>
        <taxon>Magnoliopsida</taxon>
        <taxon>eudicotyledons</taxon>
        <taxon>Gunneridae</taxon>
        <taxon>Pentapetalae</taxon>
        <taxon>rosids</taxon>
        <taxon>malvids</taxon>
        <taxon>Myrtales</taxon>
        <taxon>Lythraceae</taxon>
        <taxon>Trapa</taxon>
    </lineage>
</organism>